<evidence type="ECO:0000256" key="1">
    <source>
        <dbReference type="SAM" id="MobiDB-lite"/>
    </source>
</evidence>
<organism evidence="2 3">
    <name type="scientific">Caerostris darwini</name>
    <dbReference type="NCBI Taxonomy" id="1538125"/>
    <lineage>
        <taxon>Eukaryota</taxon>
        <taxon>Metazoa</taxon>
        <taxon>Ecdysozoa</taxon>
        <taxon>Arthropoda</taxon>
        <taxon>Chelicerata</taxon>
        <taxon>Arachnida</taxon>
        <taxon>Araneae</taxon>
        <taxon>Araneomorphae</taxon>
        <taxon>Entelegynae</taxon>
        <taxon>Araneoidea</taxon>
        <taxon>Araneidae</taxon>
        <taxon>Caerostris</taxon>
    </lineage>
</organism>
<feature type="compositionally biased region" description="Polar residues" evidence="1">
    <location>
        <begin position="77"/>
        <end position="96"/>
    </location>
</feature>
<proteinExistence type="predicted"/>
<protein>
    <submittedName>
        <fullName evidence="2">Uncharacterized protein</fullName>
    </submittedName>
</protein>
<name>A0AAV4RYN2_9ARAC</name>
<dbReference type="Proteomes" id="UP001054837">
    <property type="component" value="Unassembled WGS sequence"/>
</dbReference>
<comment type="caution">
    <text evidence="2">The sequence shown here is derived from an EMBL/GenBank/DDBJ whole genome shotgun (WGS) entry which is preliminary data.</text>
</comment>
<keyword evidence="3" id="KW-1185">Reference proteome</keyword>
<evidence type="ECO:0000313" key="3">
    <source>
        <dbReference type="Proteomes" id="UP001054837"/>
    </source>
</evidence>
<reference evidence="2 3" key="1">
    <citation type="submission" date="2021-06" db="EMBL/GenBank/DDBJ databases">
        <title>Caerostris darwini draft genome.</title>
        <authorList>
            <person name="Kono N."/>
            <person name="Arakawa K."/>
        </authorList>
    </citation>
    <scope>NUCLEOTIDE SEQUENCE [LARGE SCALE GENOMIC DNA]</scope>
</reference>
<feature type="region of interest" description="Disordered" evidence="1">
    <location>
        <begin position="75"/>
        <end position="96"/>
    </location>
</feature>
<feature type="region of interest" description="Disordered" evidence="1">
    <location>
        <begin position="29"/>
        <end position="56"/>
    </location>
</feature>
<accession>A0AAV4RYN2</accession>
<evidence type="ECO:0000313" key="2">
    <source>
        <dbReference type="EMBL" id="GIY25385.1"/>
    </source>
</evidence>
<feature type="compositionally biased region" description="Low complexity" evidence="1">
    <location>
        <begin position="30"/>
        <end position="47"/>
    </location>
</feature>
<dbReference type="AlphaFoldDB" id="A0AAV4RYN2"/>
<dbReference type="EMBL" id="BPLQ01006803">
    <property type="protein sequence ID" value="GIY25385.1"/>
    <property type="molecule type" value="Genomic_DNA"/>
</dbReference>
<gene>
    <name evidence="2" type="ORF">CDAR_402501</name>
</gene>
<sequence>MILTICNPFTVIISLQPTHMIRLCPHFPYSNESTTTTDPPENTTTPPRKYYNPPSLSMDILNNPIKTSLDIRRFSKQNRQSFKPRDPQSNTTFGSF</sequence>